<dbReference type="GeneID" id="76833976"/>
<evidence type="ECO:0000313" key="6">
    <source>
        <dbReference type="EMBL" id="WAI01802.1"/>
    </source>
</evidence>
<proteinExistence type="inferred from homology"/>
<dbReference type="EMBL" id="CP113361">
    <property type="protein sequence ID" value="WAI01802.1"/>
    <property type="molecule type" value="Genomic_DNA"/>
</dbReference>
<dbReference type="PANTHER" id="PTHR10763:SF26">
    <property type="entry name" value="CELL DIVISION CONTROL PROTEIN 6 HOMOLOG"/>
    <property type="match status" value="1"/>
</dbReference>
<evidence type="ECO:0000256" key="3">
    <source>
        <dbReference type="ARBA" id="ARBA00022840"/>
    </source>
</evidence>
<dbReference type="HAMAP" id="MF_01407">
    <property type="entry name" value="ORC1_type_DNA_replic_protein"/>
    <property type="match status" value="1"/>
</dbReference>
<dbReference type="AlphaFoldDB" id="A0A9X9S4X9"/>
<dbReference type="GO" id="GO:0016887">
    <property type="term" value="F:ATP hydrolysis activity"/>
    <property type="evidence" value="ECO:0007669"/>
    <property type="project" value="InterPro"/>
</dbReference>
<dbReference type="Gene3D" id="3.40.50.300">
    <property type="entry name" value="P-loop containing nucleotide triphosphate hydrolases"/>
    <property type="match status" value="1"/>
</dbReference>
<dbReference type="InterPro" id="IPR036390">
    <property type="entry name" value="WH_DNA-bd_sf"/>
</dbReference>
<feature type="binding site" evidence="4">
    <location>
        <begin position="62"/>
        <end position="66"/>
    </location>
    <ligand>
        <name>ATP</name>
        <dbReference type="ChEBI" id="CHEBI:30616"/>
    </ligand>
</feature>
<evidence type="ECO:0000256" key="1">
    <source>
        <dbReference type="ARBA" id="ARBA00022705"/>
    </source>
</evidence>
<comment type="function">
    <text evidence="4">Involved in regulation of DNA replication.</text>
</comment>
<dbReference type="KEGG" id="mou:OU421_02700"/>
<gene>
    <name evidence="6" type="ORF">OU421_02700</name>
</gene>
<dbReference type="RefSeq" id="WP_268187076.1">
    <property type="nucleotide sequence ID" value="NZ_CP113361.1"/>
</dbReference>
<dbReference type="SUPFAM" id="SSF52540">
    <property type="entry name" value="P-loop containing nucleoside triphosphate hydrolases"/>
    <property type="match status" value="1"/>
</dbReference>
<dbReference type="InterPro" id="IPR041664">
    <property type="entry name" value="AAA_16"/>
</dbReference>
<dbReference type="GO" id="GO:0006260">
    <property type="term" value="P:DNA replication"/>
    <property type="evidence" value="ECO:0007669"/>
    <property type="project" value="UniProtKB-UniRule"/>
</dbReference>
<dbReference type="InterPro" id="IPR014277">
    <property type="entry name" value="Orc1/Cdc6_arc"/>
</dbReference>
<protein>
    <recommendedName>
        <fullName evidence="4">ORC1-type DNA replication protein</fullName>
    </recommendedName>
</protein>
<sequence>MQQNILMSDETLFRDCSIFDGEHTPEQFRFRDTQLSRIAENIRPAFHGARPLNMILRGPPGTGKTTSVKQVFGEIEGTTRKIIPVLVNCRRNQTEYRVFRRIYEAVFHQKPPVSGVCVQSLTETLCGELSARGAVLLICLDDANFIFHDNLLEKVLGTLLRLYEEYPGIRTGIIVTVSNIDIPVAGLLSPSVVSVFQPNEIYFPPYGEGEVRAILRDRVRAGLYPDVVSPEILDSIVTETMRCSDLRMGIALANRSVLRAESAGRRSVSAADVVASVQEAENQHLKSIVRTLREDERNMLGAIGTLYQQTGEEMISGDLYRALQPQVPMCYTLFFERLEKFRNLGLIKTYRPPKRGNTRRIVLQYGSGRVRDVCSAR</sequence>
<evidence type="ECO:0000256" key="4">
    <source>
        <dbReference type="HAMAP-Rule" id="MF_01407"/>
    </source>
</evidence>
<dbReference type="NCBIfam" id="TIGR02928">
    <property type="entry name" value="orc1/cdc6 family replication initiation protein"/>
    <property type="match status" value="1"/>
</dbReference>
<dbReference type="PANTHER" id="PTHR10763">
    <property type="entry name" value="CELL DIVISION CONTROL PROTEIN 6-RELATED"/>
    <property type="match status" value="1"/>
</dbReference>
<dbReference type="SUPFAM" id="SSF46785">
    <property type="entry name" value="Winged helix' DNA-binding domain"/>
    <property type="match status" value="1"/>
</dbReference>
<dbReference type="InterPro" id="IPR027417">
    <property type="entry name" value="P-loop_NTPase"/>
</dbReference>
<comment type="similarity">
    <text evidence="4">Belongs to the CDC6/cdc18 family.</text>
</comment>
<reference evidence="6" key="1">
    <citation type="submission" date="2022-11" db="EMBL/GenBank/DDBJ databases">
        <title>Complete genome sequence of Methanogenium organophilum DSM 3596.</title>
        <authorList>
            <person name="Chen S.-C."/>
            <person name="Lai S.-J."/>
            <person name="You Y.-T."/>
        </authorList>
    </citation>
    <scope>NUCLEOTIDE SEQUENCE</scope>
    <source>
        <strain evidence="6">DSM 3596</strain>
    </source>
</reference>
<evidence type="ECO:0000259" key="5">
    <source>
        <dbReference type="Pfam" id="PF13191"/>
    </source>
</evidence>
<accession>A0A9X9S4X9</accession>
<name>A0A9X9S4X9_METOG</name>
<feature type="domain" description="Orc1-like AAA ATPase" evidence="5">
    <location>
        <begin position="27"/>
        <end position="103"/>
    </location>
</feature>
<keyword evidence="3 4" id="KW-0067">ATP-binding</keyword>
<dbReference type="Gene3D" id="1.10.8.60">
    <property type="match status" value="1"/>
</dbReference>
<dbReference type="InterPro" id="IPR050311">
    <property type="entry name" value="ORC1/CDC6"/>
</dbReference>
<dbReference type="Pfam" id="PF13191">
    <property type="entry name" value="AAA_16"/>
    <property type="match status" value="1"/>
</dbReference>
<dbReference type="GO" id="GO:0005524">
    <property type="term" value="F:ATP binding"/>
    <property type="evidence" value="ECO:0007669"/>
    <property type="project" value="UniProtKB-UniRule"/>
</dbReference>
<keyword evidence="1 4" id="KW-0235">DNA replication</keyword>
<feature type="binding site" evidence="4">
    <location>
        <position position="218"/>
    </location>
    <ligand>
        <name>ATP</name>
        <dbReference type="ChEBI" id="CHEBI:30616"/>
    </ligand>
</feature>
<feature type="binding site" evidence="4">
    <location>
        <position position="206"/>
    </location>
    <ligand>
        <name>ATP</name>
        <dbReference type="ChEBI" id="CHEBI:30616"/>
    </ligand>
</feature>
<keyword evidence="7" id="KW-1185">Reference proteome</keyword>
<dbReference type="Proteomes" id="UP001163096">
    <property type="component" value="Chromosome"/>
</dbReference>
<evidence type="ECO:0000256" key="2">
    <source>
        <dbReference type="ARBA" id="ARBA00022741"/>
    </source>
</evidence>
<keyword evidence="2 4" id="KW-0547">Nucleotide-binding</keyword>
<dbReference type="NCBIfam" id="NF001624">
    <property type="entry name" value="PRK00411.1-2"/>
    <property type="match status" value="1"/>
</dbReference>
<evidence type="ECO:0000313" key="7">
    <source>
        <dbReference type="Proteomes" id="UP001163096"/>
    </source>
</evidence>
<organism evidence="6 7">
    <name type="scientific">Methanogenium organophilum</name>
    <dbReference type="NCBI Taxonomy" id="2199"/>
    <lineage>
        <taxon>Archaea</taxon>
        <taxon>Methanobacteriati</taxon>
        <taxon>Methanobacteriota</taxon>
        <taxon>Stenosarchaea group</taxon>
        <taxon>Methanomicrobia</taxon>
        <taxon>Methanomicrobiales</taxon>
        <taxon>Methanomicrobiaceae</taxon>
        <taxon>Methanogenium</taxon>
    </lineage>
</organism>